<accession>M8CMC3</accession>
<dbReference type="EnsemblPlants" id="EMT28602">
    <property type="protein sequence ID" value="EMT28602"/>
    <property type="gene ID" value="F775_25739"/>
</dbReference>
<proteinExistence type="predicted"/>
<organism evidence="1">
    <name type="scientific">Aegilops tauschii</name>
    <name type="common">Tausch's goatgrass</name>
    <name type="synonym">Aegilops squarrosa</name>
    <dbReference type="NCBI Taxonomy" id="37682"/>
    <lineage>
        <taxon>Eukaryota</taxon>
        <taxon>Viridiplantae</taxon>
        <taxon>Streptophyta</taxon>
        <taxon>Embryophyta</taxon>
        <taxon>Tracheophyta</taxon>
        <taxon>Spermatophyta</taxon>
        <taxon>Magnoliopsida</taxon>
        <taxon>Liliopsida</taxon>
        <taxon>Poales</taxon>
        <taxon>Poaceae</taxon>
        <taxon>BOP clade</taxon>
        <taxon>Pooideae</taxon>
        <taxon>Triticodae</taxon>
        <taxon>Triticeae</taxon>
        <taxon>Triticinae</taxon>
        <taxon>Aegilops</taxon>
    </lineage>
</organism>
<evidence type="ECO:0000313" key="1">
    <source>
        <dbReference type="EnsemblPlants" id="EMT28602"/>
    </source>
</evidence>
<dbReference type="AlphaFoldDB" id="M8CMC3"/>
<protein>
    <submittedName>
        <fullName evidence="1">Uncharacterized protein</fullName>
    </submittedName>
</protein>
<reference evidence="1" key="1">
    <citation type="submission" date="2015-06" db="UniProtKB">
        <authorList>
            <consortium name="EnsemblPlants"/>
        </authorList>
    </citation>
    <scope>IDENTIFICATION</scope>
</reference>
<sequence>MAFKHQLILWAAVMLAVGGQCEALRILMDGVVTPQGVFEGGYLKDMHAQLPKGEAKELRRHPRGPAGV</sequence>
<name>M8CMC3_AEGTA</name>